<comment type="caution">
    <text evidence="2">The sequence shown here is derived from an EMBL/GenBank/DDBJ whole genome shotgun (WGS) entry which is preliminary data.</text>
</comment>
<name>A0A940SYV3_9ENTE</name>
<dbReference type="EMBL" id="JAEEGA010000019">
    <property type="protein sequence ID" value="MBP1043783.1"/>
    <property type="molecule type" value="Genomic_DNA"/>
</dbReference>
<dbReference type="CDD" id="cd02440">
    <property type="entry name" value="AdoMet_MTases"/>
    <property type="match status" value="1"/>
</dbReference>
<dbReference type="PANTHER" id="PTHR43861">
    <property type="entry name" value="TRANS-ACONITATE 2-METHYLTRANSFERASE-RELATED"/>
    <property type="match status" value="1"/>
</dbReference>
<dbReference type="AlphaFoldDB" id="A0A940SYV3"/>
<keyword evidence="2" id="KW-0808">Transferase</keyword>
<keyword evidence="3" id="KW-1185">Reference proteome</keyword>
<gene>
    <name evidence="2" type="ORF">I6N95_22395</name>
</gene>
<dbReference type="Proteomes" id="UP000674938">
    <property type="component" value="Unassembled WGS sequence"/>
</dbReference>
<dbReference type="Pfam" id="PF08241">
    <property type="entry name" value="Methyltransf_11"/>
    <property type="match status" value="1"/>
</dbReference>
<organism evidence="2 3">
    <name type="scientific">Vagococcus allomyrinae</name>
    <dbReference type="NCBI Taxonomy" id="2794353"/>
    <lineage>
        <taxon>Bacteria</taxon>
        <taxon>Bacillati</taxon>
        <taxon>Bacillota</taxon>
        <taxon>Bacilli</taxon>
        <taxon>Lactobacillales</taxon>
        <taxon>Enterococcaceae</taxon>
        <taxon>Vagococcus</taxon>
    </lineage>
</organism>
<proteinExistence type="predicted"/>
<dbReference type="InterPro" id="IPR029063">
    <property type="entry name" value="SAM-dependent_MTases_sf"/>
</dbReference>
<dbReference type="Gene3D" id="3.40.50.150">
    <property type="entry name" value="Vaccinia Virus protein VP39"/>
    <property type="match status" value="1"/>
</dbReference>
<evidence type="ECO:0000313" key="2">
    <source>
        <dbReference type="EMBL" id="MBP1043783.1"/>
    </source>
</evidence>
<sequence>MKVGFWNRLAKNFDQQDVVDPAIVTLIKAHLEKESQVLEIGAGTGNLALQLAPFCQSLEASDFLPDMVAKAQEKAHPGNLRFSIQDGAQLSFGSESFDVVVGMNVLHVVSDIEQVVTELSRVLRPEGVLIIQVPTFKEQQFVSIITRMTMQMMKFRLWPVASYENLLKDKGFMIELSQETRSGSLSVVMIAKKISLI</sequence>
<dbReference type="InterPro" id="IPR013216">
    <property type="entry name" value="Methyltransf_11"/>
</dbReference>
<feature type="domain" description="Methyltransferase type 11" evidence="1">
    <location>
        <begin position="38"/>
        <end position="131"/>
    </location>
</feature>
<dbReference type="GO" id="GO:0032259">
    <property type="term" value="P:methylation"/>
    <property type="evidence" value="ECO:0007669"/>
    <property type="project" value="UniProtKB-KW"/>
</dbReference>
<dbReference type="PANTHER" id="PTHR43861:SF1">
    <property type="entry name" value="TRANS-ACONITATE 2-METHYLTRANSFERASE"/>
    <property type="match status" value="1"/>
</dbReference>
<dbReference type="RefSeq" id="WP_209531616.1">
    <property type="nucleotide sequence ID" value="NZ_JAEEGA010000019.1"/>
</dbReference>
<evidence type="ECO:0000259" key="1">
    <source>
        <dbReference type="Pfam" id="PF08241"/>
    </source>
</evidence>
<protein>
    <submittedName>
        <fullName evidence="2">Class I SAM-dependent methyltransferase</fullName>
    </submittedName>
</protein>
<dbReference type="GO" id="GO:0008757">
    <property type="term" value="F:S-adenosylmethionine-dependent methyltransferase activity"/>
    <property type="evidence" value="ECO:0007669"/>
    <property type="project" value="InterPro"/>
</dbReference>
<reference evidence="2" key="1">
    <citation type="submission" date="2020-12" db="EMBL/GenBank/DDBJ databases">
        <title>Vagococcus allomyrinae sp. nov. and Enterococcus lavae sp. nov., isolated from the larvae of Allomyrina dichotoma.</title>
        <authorList>
            <person name="Lee S.D."/>
        </authorList>
    </citation>
    <scope>NUCLEOTIDE SEQUENCE</scope>
    <source>
        <strain evidence="2">BWB3-3</strain>
    </source>
</reference>
<evidence type="ECO:0000313" key="3">
    <source>
        <dbReference type="Proteomes" id="UP000674938"/>
    </source>
</evidence>
<keyword evidence="2" id="KW-0489">Methyltransferase</keyword>
<dbReference type="SUPFAM" id="SSF53335">
    <property type="entry name" value="S-adenosyl-L-methionine-dependent methyltransferases"/>
    <property type="match status" value="1"/>
</dbReference>
<accession>A0A940SYV3</accession>